<gene>
    <name evidence="1" type="ORF">LTR37_003383</name>
</gene>
<dbReference type="Proteomes" id="UP001281147">
    <property type="component" value="Unassembled WGS sequence"/>
</dbReference>
<proteinExistence type="predicted"/>
<evidence type="ECO:0000313" key="1">
    <source>
        <dbReference type="EMBL" id="KAK3721093.1"/>
    </source>
</evidence>
<reference evidence="1" key="1">
    <citation type="submission" date="2023-07" db="EMBL/GenBank/DDBJ databases">
        <title>Black Yeasts Isolated from many extreme environments.</title>
        <authorList>
            <person name="Coleine C."/>
            <person name="Stajich J.E."/>
            <person name="Selbmann L."/>
        </authorList>
    </citation>
    <scope>NUCLEOTIDE SEQUENCE</scope>
    <source>
        <strain evidence="1">CCFEE 5714</strain>
    </source>
</reference>
<name>A0ACC3NQI8_9PEZI</name>
<comment type="caution">
    <text evidence="1">The sequence shown here is derived from an EMBL/GenBank/DDBJ whole genome shotgun (WGS) entry which is preliminary data.</text>
</comment>
<accession>A0ACC3NQI8</accession>
<organism evidence="1 2">
    <name type="scientific">Vermiconidia calcicola</name>
    <dbReference type="NCBI Taxonomy" id="1690605"/>
    <lineage>
        <taxon>Eukaryota</taxon>
        <taxon>Fungi</taxon>
        <taxon>Dikarya</taxon>
        <taxon>Ascomycota</taxon>
        <taxon>Pezizomycotina</taxon>
        <taxon>Dothideomycetes</taxon>
        <taxon>Dothideomycetidae</taxon>
        <taxon>Mycosphaerellales</taxon>
        <taxon>Extremaceae</taxon>
        <taxon>Vermiconidia</taxon>
    </lineage>
</organism>
<keyword evidence="2" id="KW-1185">Reference proteome</keyword>
<dbReference type="EMBL" id="JAUTXU010000019">
    <property type="protein sequence ID" value="KAK3721093.1"/>
    <property type="molecule type" value="Genomic_DNA"/>
</dbReference>
<sequence length="161" mass="18885">MATERQTSFLDLPREIRNKIYDHVFEDSTIKLQSKNRTEPPAILLTCMQIYTKAISPFYRCATFHFEEYSVGNSWVRCLPAKYTSILTQVRFDVGPYLTRTPERIEQRKLKAREAIACLDEFQRLARMRGKALRPDALQVHIELESGRWVWTNDPMSLIEA</sequence>
<protein>
    <submittedName>
        <fullName evidence="1">Uncharacterized protein</fullName>
    </submittedName>
</protein>
<evidence type="ECO:0000313" key="2">
    <source>
        <dbReference type="Proteomes" id="UP001281147"/>
    </source>
</evidence>